<keyword evidence="1" id="KW-0472">Membrane</keyword>
<feature type="transmembrane region" description="Helical" evidence="1">
    <location>
        <begin position="128"/>
        <end position="153"/>
    </location>
</feature>
<dbReference type="PANTHER" id="PTHR40031:SF1">
    <property type="entry name" value="MEMBRANE-BOUND METAL-DEPENDENT HYDROLASE"/>
    <property type="match status" value="1"/>
</dbReference>
<keyword evidence="1" id="KW-1133">Transmembrane helix</keyword>
<evidence type="ECO:0000256" key="1">
    <source>
        <dbReference type="SAM" id="Phobius"/>
    </source>
</evidence>
<sequence length="318" mass="36211">MDTSTHVITGVGLGGLSFIDPTMVNHPELLTSMFFCTIVGSNAPDIDFLYKYKGNDTYVKMHRGMSHSLIAQVLLALSIASLATLANGGLFFTTFFFWTLLAVIVHVLFDICNIYGTQAFRPITHKWFALNILPIFDPFIMSLHVVGIALWLVGFHSGLVFIIIYIAIVLYILLRFIIHQSVLKQTTIESEPGATYTLIPSFRLNHWGVIASYNQQYKLGKFEKNSVVWSKVLMKASEKNEIIRASRKHSFVHYLMLHSTHLHANIINHKDGYEVHWFDLRYQSKIDEPFIAIIKLDKKLNLIESNVKRGLISAPERV</sequence>
<dbReference type="Proteomes" id="UP001516662">
    <property type="component" value="Unassembled WGS sequence"/>
</dbReference>
<dbReference type="InterPro" id="IPR007404">
    <property type="entry name" value="YdjM-like"/>
</dbReference>
<dbReference type="Pfam" id="PF04307">
    <property type="entry name" value="YdjM"/>
    <property type="match status" value="1"/>
</dbReference>
<proteinExistence type="predicted"/>
<evidence type="ECO:0000313" key="2">
    <source>
        <dbReference type="EMBL" id="MBE4908545.1"/>
    </source>
</evidence>
<dbReference type="EMBL" id="JADCLJ010000020">
    <property type="protein sequence ID" value="MBE4908545.1"/>
    <property type="molecule type" value="Genomic_DNA"/>
</dbReference>
<keyword evidence="2" id="KW-0378">Hydrolase</keyword>
<dbReference type="RefSeq" id="WP_193536337.1">
    <property type="nucleotide sequence ID" value="NZ_JADCLJ010000020.1"/>
</dbReference>
<evidence type="ECO:0000313" key="3">
    <source>
        <dbReference type="Proteomes" id="UP001516662"/>
    </source>
</evidence>
<feature type="transmembrane region" description="Helical" evidence="1">
    <location>
        <begin position="95"/>
        <end position="116"/>
    </location>
</feature>
<keyword evidence="3" id="KW-1185">Reference proteome</keyword>
<comment type="caution">
    <text evidence="2">The sequence shown here is derived from an EMBL/GenBank/DDBJ whole genome shotgun (WGS) entry which is preliminary data.</text>
</comment>
<name>A0ABR9QJ85_9BACI</name>
<dbReference type="InterPro" id="IPR053170">
    <property type="entry name" value="Transcription_regulator"/>
</dbReference>
<dbReference type="PANTHER" id="PTHR40031">
    <property type="entry name" value="HYPOTHETICAL MEMBRANE SPANNING PROTEIN"/>
    <property type="match status" value="1"/>
</dbReference>
<feature type="transmembrane region" description="Helical" evidence="1">
    <location>
        <begin position="159"/>
        <end position="178"/>
    </location>
</feature>
<dbReference type="GO" id="GO:0016787">
    <property type="term" value="F:hydrolase activity"/>
    <property type="evidence" value="ECO:0007669"/>
    <property type="project" value="UniProtKB-KW"/>
</dbReference>
<keyword evidence="1" id="KW-0812">Transmembrane</keyword>
<reference evidence="2 3" key="1">
    <citation type="submission" date="2020-10" db="EMBL/GenBank/DDBJ databases">
        <title>Bacillus sp. HD4P25, an endophyte from a halophyte.</title>
        <authorList>
            <person name="Sun J.-Q."/>
        </authorList>
    </citation>
    <scope>NUCLEOTIDE SEQUENCE [LARGE SCALE GENOMIC DNA]</scope>
    <source>
        <strain evidence="2 3">YIM 93174</strain>
    </source>
</reference>
<organism evidence="2 3">
    <name type="scientific">Litchfieldia luteola</name>
    <dbReference type="NCBI Taxonomy" id="682179"/>
    <lineage>
        <taxon>Bacteria</taxon>
        <taxon>Bacillati</taxon>
        <taxon>Bacillota</taxon>
        <taxon>Bacilli</taxon>
        <taxon>Bacillales</taxon>
        <taxon>Bacillaceae</taxon>
        <taxon>Litchfieldia</taxon>
    </lineage>
</organism>
<feature type="transmembrane region" description="Helical" evidence="1">
    <location>
        <begin position="69"/>
        <end position="89"/>
    </location>
</feature>
<accession>A0ABR9QJ85</accession>
<gene>
    <name evidence="2" type="ORF">IMZ08_10800</name>
</gene>
<protein>
    <submittedName>
        <fullName evidence="2">Metal-dependent hydrolase</fullName>
    </submittedName>
</protein>